<dbReference type="EMBL" id="KE524841">
    <property type="protein sequence ID" value="KFB37287.1"/>
    <property type="molecule type" value="Genomic_DNA"/>
</dbReference>
<sequence length="61" mass="6852">MGTLMDRVATRKSKTKQRSPQSPRIADMVKDGARTVHQNPPAQSAMVIRRPRAPRPSLESR</sequence>
<evidence type="ECO:0000256" key="1">
    <source>
        <dbReference type="SAM" id="MobiDB-lite"/>
    </source>
</evidence>
<organism evidence="2">
    <name type="scientific">Anopheles sinensis</name>
    <name type="common">Mosquito</name>
    <dbReference type="NCBI Taxonomy" id="74873"/>
    <lineage>
        <taxon>Eukaryota</taxon>
        <taxon>Metazoa</taxon>
        <taxon>Ecdysozoa</taxon>
        <taxon>Arthropoda</taxon>
        <taxon>Hexapoda</taxon>
        <taxon>Insecta</taxon>
        <taxon>Pterygota</taxon>
        <taxon>Neoptera</taxon>
        <taxon>Endopterygota</taxon>
        <taxon>Diptera</taxon>
        <taxon>Nematocera</taxon>
        <taxon>Culicoidea</taxon>
        <taxon>Culicidae</taxon>
        <taxon>Anophelinae</taxon>
        <taxon>Anopheles</taxon>
    </lineage>
</organism>
<evidence type="ECO:0000313" key="3">
    <source>
        <dbReference type="EnsemblMetazoa" id="ASIC004503-PA"/>
    </source>
</evidence>
<reference evidence="3" key="2">
    <citation type="submission" date="2020-05" db="UniProtKB">
        <authorList>
            <consortium name="EnsemblMetazoa"/>
        </authorList>
    </citation>
    <scope>IDENTIFICATION</scope>
</reference>
<evidence type="ECO:0000313" key="2">
    <source>
        <dbReference type="EMBL" id="KFB37287.1"/>
    </source>
</evidence>
<dbReference type="GO" id="GO:0004386">
    <property type="term" value="F:helicase activity"/>
    <property type="evidence" value="ECO:0007669"/>
    <property type="project" value="UniProtKB-KW"/>
</dbReference>
<reference evidence="2 4" key="1">
    <citation type="journal article" date="2014" name="BMC Genomics">
        <title>Genome sequence of Anopheles sinensis provides insight into genetics basis of mosquito competence for malaria parasites.</title>
        <authorList>
            <person name="Zhou D."/>
            <person name="Zhang D."/>
            <person name="Ding G."/>
            <person name="Shi L."/>
            <person name="Hou Q."/>
            <person name="Ye Y."/>
            <person name="Xu Y."/>
            <person name="Zhou H."/>
            <person name="Xiong C."/>
            <person name="Li S."/>
            <person name="Yu J."/>
            <person name="Hong S."/>
            <person name="Yu X."/>
            <person name="Zou P."/>
            <person name="Chen C."/>
            <person name="Chang X."/>
            <person name="Wang W."/>
            <person name="Lv Y."/>
            <person name="Sun Y."/>
            <person name="Ma L."/>
            <person name="Shen B."/>
            <person name="Zhu C."/>
        </authorList>
    </citation>
    <scope>NUCLEOTIDE SEQUENCE [LARGE SCALE GENOMIC DNA]</scope>
</reference>
<keyword evidence="2" id="KW-0067">ATP-binding</keyword>
<dbReference type="EnsemblMetazoa" id="ASIC004503-RA">
    <property type="protein sequence ID" value="ASIC004503-PA"/>
    <property type="gene ID" value="ASIC004503"/>
</dbReference>
<dbReference type="EMBL" id="ATLV01013137">
    <property type="status" value="NOT_ANNOTATED_CDS"/>
    <property type="molecule type" value="Genomic_DNA"/>
</dbReference>
<gene>
    <name evidence="2" type="ORF">ZHAS_00004503</name>
</gene>
<protein>
    <submittedName>
        <fullName evidence="2 3">ATP-dependent helicase HrpB</fullName>
    </submittedName>
</protein>
<keyword evidence="2" id="KW-0347">Helicase</keyword>
<dbReference type="Proteomes" id="UP000030765">
    <property type="component" value="Unassembled WGS sequence"/>
</dbReference>
<proteinExistence type="predicted"/>
<feature type="region of interest" description="Disordered" evidence="1">
    <location>
        <begin position="1"/>
        <end position="61"/>
    </location>
</feature>
<keyword evidence="2" id="KW-0378">Hydrolase</keyword>
<keyword evidence="2" id="KW-0547">Nucleotide-binding</keyword>
<accession>A0A084VH43</accession>
<evidence type="ECO:0000313" key="4">
    <source>
        <dbReference type="Proteomes" id="UP000030765"/>
    </source>
</evidence>
<dbReference type="VEuPathDB" id="VectorBase:ASIC004503"/>
<keyword evidence="4" id="KW-1185">Reference proteome</keyword>
<name>A0A084VH43_ANOSI</name>
<dbReference type="AlphaFoldDB" id="A0A084VH43"/>